<dbReference type="Pfam" id="PF02518">
    <property type="entry name" value="HATPase_c"/>
    <property type="match status" value="1"/>
</dbReference>
<dbReference type="SUPFAM" id="SSF55874">
    <property type="entry name" value="ATPase domain of HSP90 chaperone/DNA topoisomerase II/histidine kinase"/>
    <property type="match status" value="1"/>
</dbReference>
<evidence type="ECO:0000259" key="6">
    <source>
        <dbReference type="Pfam" id="PF19354"/>
    </source>
</evidence>
<dbReference type="InterPro" id="IPR050482">
    <property type="entry name" value="Sensor_HK_TwoCompSys"/>
</dbReference>
<dbReference type="EMBL" id="BONZ01000056">
    <property type="protein sequence ID" value="GIH17687.1"/>
    <property type="molecule type" value="Genomic_DNA"/>
</dbReference>
<protein>
    <submittedName>
        <fullName evidence="7">Histidine kinase</fullName>
    </submittedName>
</protein>
<organism evidence="7 8">
    <name type="scientific">Rugosimonospora africana</name>
    <dbReference type="NCBI Taxonomy" id="556532"/>
    <lineage>
        <taxon>Bacteria</taxon>
        <taxon>Bacillati</taxon>
        <taxon>Actinomycetota</taxon>
        <taxon>Actinomycetes</taxon>
        <taxon>Micromonosporales</taxon>
        <taxon>Micromonosporaceae</taxon>
        <taxon>Rugosimonospora</taxon>
    </lineage>
</organism>
<feature type="domain" description="Histidine kinase/HSP90-like ATPase" evidence="5">
    <location>
        <begin position="275"/>
        <end position="368"/>
    </location>
</feature>
<dbReference type="InterPro" id="IPR003594">
    <property type="entry name" value="HATPase_dom"/>
</dbReference>
<keyword evidence="1" id="KW-0808">Transferase</keyword>
<dbReference type="Pfam" id="PF19354">
    <property type="entry name" value="DUF5931"/>
    <property type="match status" value="1"/>
</dbReference>
<evidence type="ECO:0000313" key="7">
    <source>
        <dbReference type="EMBL" id="GIH17687.1"/>
    </source>
</evidence>
<evidence type="ECO:0000313" key="8">
    <source>
        <dbReference type="Proteomes" id="UP000642748"/>
    </source>
</evidence>
<evidence type="ECO:0000256" key="2">
    <source>
        <dbReference type="ARBA" id="ARBA00022777"/>
    </source>
</evidence>
<evidence type="ECO:0000256" key="4">
    <source>
        <dbReference type="SAM" id="Phobius"/>
    </source>
</evidence>
<dbReference type="PANTHER" id="PTHR24421:SF61">
    <property type="entry name" value="OXYGEN SENSOR HISTIDINE KINASE NREB"/>
    <property type="match status" value="1"/>
</dbReference>
<keyword evidence="4" id="KW-1133">Transmembrane helix</keyword>
<dbReference type="GO" id="GO:0000160">
    <property type="term" value="P:phosphorelay signal transduction system"/>
    <property type="evidence" value="ECO:0007669"/>
    <property type="project" value="UniProtKB-KW"/>
</dbReference>
<dbReference type="AlphaFoldDB" id="A0A8J3QX25"/>
<feature type="transmembrane region" description="Helical" evidence="4">
    <location>
        <begin position="36"/>
        <end position="55"/>
    </location>
</feature>
<keyword evidence="4" id="KW-0472">Membrane</keyword>
<keyword evidence="3" id="KW-0902">Two-component regulatory system</keyword>
<keyword evidence="8" id="KW-1185">Reference proteome</keyword>
<dbReference type="InterPro" id="IPR045975">
    <property type="entry name" value="DUF5931"/>
</dbReference>
<feature type="domain" description="DUF5931" evidence="6">
    <location>
        <begin position="1"/>
        <end position="168"/>
    </location>
</feature>
<feature type="transmembrane region" description="Helical" evidence="4">
    <location>
        <begin position="142"/>
        <end position="162"/>
    </location>
</feature>
<dbReference type="InterPro" id="IPR036890">
    <property type="entry name" value="HATPase_C_sf"/>
</dbReference>
<dbReference type="RefSeq" id="WP_239134007.1">
    <property type="nucleotide sequence ID" value="NZ_BONZ01000056.1"/>
</dbReference>
<sequence>MSVDNALWRAIGMFRVAAFVYSVALAIYGYHTYRGVVLAAAVLAVMGAWTALTIWAYRSPALRTWRLVAADFAVTALCLLATGVVVPTAARHAGAPTLTAAWVAAPVIACAVKGGRRWAIAAALALGAIDVALRGVAVQDALSGTVMLLLAGLGVGYLSALAHGAERRMQQAVELDAATRERERLARGIHDGVLQVLGLVQRRGAELGDEGMELSRLAGEQEAALRSLVGLDTAPTTTGGLVDLRHLLRPMDGTRVHLVTPAAAVVLPARVATEIAAAVDSALHNVRAHAGTDATAWVLVEDERDCVTVTVRDDGRGMAPERIAEAAATGRLGIAQSISGRIRDLGGEVTIVTAPARGVEVEMRVPRPRDRRSHSRLPRGR</sequence>
<evidence type="ECO:0000256" key="3">
    <source>
        <dbReference type="ARBA" id="ARBA00023012"/>
    </source>
</evidence>
<feature type="transmembrane region" description="Helical" evidence="4">
    <location>
        <begin position="118"/>
        <end position="136"/>
    </location>
</feature>
<proteinExistence type="predicted"/>
<name>A0A8J3QX25_9ACTN</name>
<evidence type="ECO:0000256" key="1">
    <source>
        <dbReference type="ARBA" id="ARBA00022679"/>
    </source>
</evidence>
<dbReference type="NCBIfam" id="NF047322">
    <property type="entry name" value="HK_morpho_MacS"/>
    <property type="match status" value="1"/>
</dbReference>
<keyword evidence="4" id="KW-0812">Transmembrane</keyword>
<dbReference type="GO" id="GO:0016301">
    <property type="term" value="F:kinase activity"/>
    <property type="evidence" value="ECO:0007669"/>
    <property type="project" value="UniProtKB-KW"/>
</dbReference>
<reference evidence="7" key="1">
    <citation type="submission" date="2021-01" db="EMBL/GenBank/DDBJ databases">
        <title>Whole genome shotgun sequence of Rugosimonospora africana NBRC 104875.</title>
        <authorList>
            <person name="Komaki H."/>
            <person name="Tamura T."/>
        </authorList>
    </citation>
    <scope>NUCLEOTIDE SEQUENCE</scope>
    <source>
        <strain evidence="7">NBRC 104875</strain>
    </source>
</reference>
<feature type="transmembrane region" description="Helical" evidence="4">
    <location>
        <begin position="67"/>
        <end position="87"/>
    </location>
</feature>
<evidence type="ECO:0000259" key="5">
    <source>
        <dbReference type="Pfam" id="PF02518"/>
    </source>
</evidence>
<keyword evidence="2 7" id="KW-0418">Kinase</keyword>
<dbReference type="Proteomes" id="UP000642748">
    <property type="component" value="Unassembled WGS sequence"/>
</dbReference>
<dbReference type="Gene3D" id="3.30.565.10">
    <property type="entry name" value="Histidine kinase-like ATPase, C-terminal domain"/>
    <property type="match status" value="1"/>
</dbReference>
<feature type="transmembrane region" description="Helical" evidence="4">
    <location>
        <begin position="12"/>
        <end position="30"/>
    </location>
</feature>
<accession>A0A8J3QX25</accession>
<comment type="caution">
    <text evidence="7">The sequence shown here is derived from an EMBL/GenBank/DDBJ whole genome shotgun (WGS) entry which is preliminary data.</text>
</comment>
<dbReference type="PANTHER" id="PTHR24421">
    <property type="entry name" value="NITRATE/NITRITE SENSOR PROTEIN NARX-RELATED"/>
    <property type="match status" value="1"/>
</dbReference>
<gene>
    <name evidence="7" type="ORF">Raf01_58590</name>
</gene>